<keyword evidence="1" id="KW-1133">Transmembrane helix</keyword>
<feature type="transmembrane region" description="Helical" evidence="1">
    <location>
        <begin position="296"/>
        <end position="314"/>
    </location>
</feature>
<dbReference type="GO" id="GO:0016746">
    <property type="term" value="F:acyltransferase activity"/>
    <property type="evidence" value="ECO:0007669"/>
    <property type="project" value="UniProtKB-KW"/>
</dbReference>
<feature type="domain" description="Acyltransferase 3" evidence="2">
    <location>
        <begin position="9"/>
        <end position="337"/>
    </location>
</feature>
<feature type="transmembrane region" description="Helical" evidence="1">
    <location>
        <begin position="204"/>
        <end position="221"/>
    </location>
</feature>
<dbReference type="PANTHER" id="PTHR23028:SF131">
    <property type="entry name" value="BLR2367 PROTEIN"/>
    <property type="match status" value="1"/>
</dbReference>
<feature type="transmembrane region" description="Helical" evidence="1">
    <location>
        <begin position="233"/>
        <end position="251"/>
    </location>
</feature>
<feature type="transmembrane region" description="Helical" evidence="1">
    <location>
        <begin position="182"/>
        <end position="198"/>
    </location>
</feature>
<gene>
    <name evidence="3" type="ORF">GPA27_10025</name>
</gene>
<feature type="transmembrane region" description="Helical" evidence="1">
    <location>
        <begin position="257"/>
        <end position="276"/>
    </location>
</feature>
<protein>
    <submittedName>
        <fullName evidence="3">Acyltransferase family protein</fullName>
    </submittedName>
</protein>
<keyword evidence="3" id="KW-0012">Acyltransferase</keyword>
<dbReference type="EMBL" id="WTVS01000017">
    <property type="protein sequence ID" value="NMF97723.1"/>
    <property type="molecule type" value="Genomic_DNA"/>
</dbReference>
<proteinExistence type="predicted"/>
<dbReference type="Pfam" id="PF01757">
    <property type="entry name" value="Acyl_transf_3"/>
    <property type="match status" value="1"/>
</dbReference>
<dbReference type="Proteomes" id="UP000634522">
    <property type="component" value="Unassembled WGS sequence"/>
</dbReference>
<keyword evidence="3" id="KW-0808">Transferase</keyword>
<reference evidence="3 4" key="1">
    <citation type="submission" date="2019-12" db="EMBL/GenBank/DDBJ databases">
        <title>Comparative genomics gives insights into the taxonomy of the Azoarcus-Aromatoleum group and reveals separate origins of nif in the plant-associated Azoarcus and non-plant-associated Aromatoleum sub-groups.</title>
        <authorList>
            <person name="Lafos M."/>
            <person name="Maluk M."/>
            <person name="Batista M."/>
            <person name="Junghare M."/>
            <person name="Carmona M."/>
            <person name="Faoro H."/>
            <person name="Cruz L.M."/>
            <person name="Battistoni F."/>
            <person name="De Souza E."/>
            <person name="Pedrosa F."/>
            <person name="Chen W.-M."/>
            <person name="Poole P.S."/>
            <person name="Dixon R.A."/>
            <person name="James E.K."/>
        </authorList>
    </citation>
    <scope>NUCLEOTIDE SEQUENCE [LARGE SCALE GENOMIC DNA]</scope>
    <source>
        <strain evidence="3 4">T</strain>
    </source>
</reference>
<feature type="transmembrane region" description="Helical" evidence="1">
    <location>
        <begin position="57"/>
        <end position="80"/>
    </location>
</feature>
<keyword evidence="1" id="KW-0472">Membrane</keyword>
<sequence length="363" mass="40203">MSDRILFAHLLRGVGAILVLISHYIGIFWIMHPDISSLLGAPVIVNFPKLHLPLRLIADYCIVFGQLGVGVFFILSGFVIPFSLENSSKGTFLVRRAIRIYPVYIVGFCLVILSILTLSHFTDSLFKYSIKDIVAHFGVITRGPLGVGRIDGISWTLEVELYFYISMAIFGSLILSFDAKKFSGLACLIALSCSFYLASDNYLIGVQIASGLLLVLGIAYFSFLKERISIKEIFVIEVVVFLLIFVLWVFVAKTANYTMQWMTGYLLAIAVFHTCFALREKIGKNALISHFSDISYPLYVVHALFGYAIMYILVDIGSGAYLAIILASISAYIAALAIHAFVEKPTMRLAKAGGWRNLAASKT</sequence>
<feature type="transmembrane region" description="Helical" evidence="1">
    <location>
        <begin position="320"/>
        <end position="342"/>
    </location>
</feature>
<dbReference type="InterPro" id="IPR002656">
    <property type="entry name" value="Acyl_transf_3_dom"/>
</dbReference>
<comment type="caution">
    <text evidence="3">The sequence shown here is derived from an EMBL/GenBank/DDBJ whole genome shotgun (WGS) entry which is preliminary data.</text>
</comment>
<feature type="transmembrane region" description="Helical" evidence="1">
    <location>
        <begin position="161"/>
        <end position="177"/>
    </location>
</feature>
<accession>A0ABX1NEJ2</accession>
<dbReference type="PANTHER" id="PTHR23028">
    <property type="entry name" value="ACETYLTRANSFERASE"/>
    <property type="match status" value="1"/>
</dbReference>
<keyword evidence="4" id="KW-1185">Reference proteome</keyword>
<keyword evidence="1" id="KW-0812">Transmembrane</keyword>
<name>A0ABX1NEJ2_9RHOO</name>
<feature type="transmembrane region" description="Helical" evidence="1">
    <location>
        <begin position="101"/>
        <end position="121"/>
    </location>
</feature>
<evidence type="ECO:0000313" key="4">
    <source>
        <dbReference type="Proteomes" id="UP000634522"/>
    </source>
</evidence>
<feature type="transmembrane region" description="Helical" evidence="1">
    <location>
        <begin position="7"/>
        <end position="31"/>
    </location>
</feature>
<evidence type="ECO:0000313" key="3">
    <source>
        <dbReference type="EMBL" id="NMF97723.1"/>
    </source>
</evidence>
<organism evidence="3 4">
    <name type="scientific">Aromatoleum toluolicum</name>
    <dbReference type="NCBI Taxonomy" id="90060"/>
    <lineage>
        <taxon>Bacteria</taxon>
        <taxon>Pseudomonadati</taxon>
        <taxon>Pseudomonadota</taxon>
        <taxon>Betaproteobacteria</taxon>
        <taxon>Rhodocyclales</taxon>
        <taxon>Rhodocyclaceae</taxon>
        <taxon>Aromatoleum</taxon>
    </lineage>
</organism>
<dbReference type="InterPro" id="IPR050879">
    <property type="entry name" value="Acyltransferase_3"/>
</dbReference>
<evidence type="ECO:0000256" key="1">
    <source>
        <dbReference type="SAM" id="Phobius"/>
    </source>
</evidence>
<evidence type="ECO:0000259" key="2">
    <source>
        <dbReference type="Pfam" id="PF01757"/>
    </source>
</evidence>